<dbReference type="EMBL" id="VIRB01000149">
    <property type="protein sequence ID" value="NDO72034.1"/>
    <property type="molecule type" value="Genomic_DNA"/>
</dbReference>
<organism evidence="1 2">
    <name type="scientific">Schaedlerella arabinosiphila</name>
    <dbReference type="NCBI Taxonomy" id="2044587"/>
    <lineage>
        <taxon>Bacteria</taxon>
        <taxon>Bacillati</taxon>
        <taxon>Bacillota</taxon>
        <taxon>Clostridia</taxon>
        <taxon>Lachnospirales</taxon>
        <taxon>Lachnospiraceae</taxon>
        <taxon>Schaedlerella</taxon>
    </lineage>
</organism>
<gene>
    <name evidence="1" type="ORF">FMM80_26650</name>
</gene>
<dbReference type="Pfam" id="PF18941">
    <property type="entry name" value="DUF5688"/>
    <property type="match status" value="1"/>
</dbReference>
<dbReference type="Proteomes" id="UP000474104">
    <property type="component" value="Unassembled WGS sequence"/>
</dbReference>
<protein>
    <submittedName>
        <fullName evidence="1">Uncharacterized protein</fullName>
    </submittedName>
</protein>
<reference evidence="1 2" key="1">
    <citation type="submission" date="2019-07" db="EMBL/GenBank/DDBJ databases">
        <title>Draft genome sequences of 15 bacterial species constituting the stable defined intestinal microbiota of the GM15 gnotobiotic mouse model.</title>
        <authorList>
            <person name="Elie C."/>
            <person name="Mathieu A."/>
            <person name="Saliou A."/>
            <person name="Darnaud M."/>
            <person name="Leulier F."/>
            <person name="Tamellini A."/>
        </authorList>
    </citation>
    <scope>NUCLEOTIDE SEQUENCE [LARGE SCALE GENOMIC DNA]</scope>
    <source>
        <strain evidence="2">ASF 502</strain>
    </source>
</reference>
<sequence>MGYKLDYETFRQEVKKLVEEGLQEKGDYSCSWQPVHKNNVTKTGLRISEAGSRVAVMAYLELPYQDYLKGQPLSQISREIVGLSAERGFPDISTTQFNDYGEMKGKLRVHLVGREHNKAYLEEGPYKVHPMGAQILYAELENTGEGRMGFHVTHEYLSVWDISEQEAFDAALENSQRKEPVWFRSLTGGIDSILDGKDPGEGPVHKEELYILSNASRDHGAAVLLYPGAPEEIHRKMEGDYYILPSSVHEVLVLSKEADITPAVLRDMVVEVNQGLVPLEERLGDEIYEFQGRTGTLQKCKIPEREMTR</sequence>
<dbReference type="AlphaFoldDB" id="A0A9X5CC95"/>
<evidence type="ECO:0000313" key="2">
    <source>
        <dbReference type="Proteomes" id="UP000474104"/>
    </source>
</evidence>
<accession>A0A9X5CC95</accession>
<evidence type="ECO:0000313" key="1">
    <source>
        <dbReference type="EMBL" id="NDO72034.1"/>
    </source>
</evidence>
<proteinExistence type="predicted"/>
<name>A0A9X5CC95_9FIRM</name>
<comment type="caution">
    <text evidence="1">The sequence shown here is derived from an EMBL/GenBank/DDBJ whole genome shotgun (WGS) entry which is preliminary data.</text>
</comment>
<dbReference type="InterPro" id="IPR043743">
    <property type="entry name" value="DUF5688"/>
</dbReference>
<dbReference type="RefSeq" id="WP_004081954.1">
    <property type="nucleotide sequence ID" value="NZ_VIRB01000149.1"/>
</dbReference>
<dbReference type="OrthoDB" id="1655031at2"/>